<dbReference type="SUPFAM" id="SSF57850">
    <property type="entry name" value="RING/U-box"/>
    <property type="match status" value="1"/>
</dbReference>
<dbReference type="InterPro" id="IPR013083">
    <property type="entry name" value="Znf_RING/FYVE/PHD"/>
</dbReference>
<comment type="caution">
    <text evidence="6">The sequence shown here is derived from an EMBL/GenBank/DDBJ whole genome shotgun (WGS) entry which is preliminary data.</text>
</comment>
<dbReference type="EMBL" id="CAJOBC010002312">
    <property type="protein sequence ID" value="CAF3726856.1"/>
    <property type="molecule type" value="Genomic_DNA"/>
</dbReference>
<dbReference type="Pfam" id="PF13857">
    <property type="entry name" value="Ank_5"/>
    <property type="match status" value="1"/>
</dbReference>
<keyword evidence="8" id="KW-1185">Reference proteome</keyword>
<dbReference type="PANTHER" id="PTHR24202:SF53">
    <property type="entry name" value="E3 UBIQUITIN-PROTEIN LIGASE MIB1"/>
    <property type="match status" value="1"/>
</dbReference>
<dbReference type="InterPro" id="IPR001841">
    <property type="entry name" value="Znf_RING"/>
</dbReference>
<dbReference type="PANTHER" id="PTHR24202">
    <property type="entry name" value="E3 UBIQUITIN-PROTEIN LIGASE MIB2"/>
    <property type="match status" value="1"/>
</dbReference>
<dbReference type="SMART" id="SM00248">
    <property type="entry name" value="ANK"/>
    <property type="match status" value="3"/>
</dbReference>
<evidence type="ECO:0000256" key="2">
    <source>
        <dbReference type="ARBA" id="ARBA00022833"/>
    </source>
</evidence>
<dbReference type="InterPro" id="IPR002110">
    <property type="entry name" value="Ankyrin_rpt"/>
</dbReference>
<feature type="repeat" description="ANK" evidence="3">
    <location>
        <begin position="67"/>
        <end position="99"/>
    </location>
</feature>
<feature type="domain" description="RING-type" evidence="5">
    <location>
        <begin position="209"/>
        <end position="244"/>
    </location>
</feature>
<dbReference type="SMART" id="SM00184">
    <property type="entry name" value="RING"/>
    <property type="match status" value="2"/>
</dbReference>
<dbReference type="GO" id="GO:0008270">
    <property type="term" value="F:zinc ion binding"/>
    <property type="evidence" value="ECO:0007669"/>
    <property type="project" value="UniProtKB-KW"/>
</dbReference>
<keyword evidence="3" id="KW-0040">ANK repeat</keyword>
<evidence type="ECO:0000256" key="3">
    <source>
        <dbReference type="PROSITE-ProRule" id="PRU00023"/>
    </source>
</evidence>
<dbReference type="OrthoDB" id="2122982at2759"/>
<dbReference type="SUPFAM" id="SSF48403">
    <property type="entry name" value="Ankyrin repeat"/>
    <property type="match status" value="1"/>
</dbReference>
<dbReference type="CDD" id="cd16724">
    <property type="entry name" value="RING-HC_MIB1_rpt1"/>
    <property type="match status" value="1"/>
</dbReference>
<reference evidence="6" key="1">
    <citation type="submission" date="2021-02" db="EMBL/GenBank/DDBJ databases">
        <authorList>
            <person name="Nowell W R."/>
        </authorList>
    </citation>
    <scope>NUCLEOTIDE SEQUENCE</scope>
</reference>
<feature type="repeat" description="ANK" evidence="3">
    <location>
        <begin position="33"/>
        <end position="57"/>
    </location>
</feature>
<dbReference type="PROSITE" id="PS50088">
    <property type="entry name" value="ANK_REPEAT"/>
    <property type="match status" value="2"/>
</dbReference>
<feature type="domain" description="RING-type" evidence="5">
    <location>
        <begin position="318"/>
        <end position="351"/>
    </location>
</feature>
<dbReference type="PROSITE" id="PS50297">
    <property type="entry name" value="ANK_REP_REGION"/>
    <property type="match status" value="2"/>
</dbReference>
<evidence type="ECO:0000256" key="4">
    <source>
        <dbReference type="PROSITE-ProRule" id="PRU00175"/>
    </source>
</evidence>
<sequence length="362" mass="40434">MSLLVFNIRRLAIELILGKIQTRQWLVDEKKDDGFTALHLASLNDHCSVAELLLTKGNASINAQNISLQTPLHLSVGRQHAQIVELLCSKGANVNIADKDGDTPLHEALRHHTLSQLKQLQEVGDVGKMMGVFANGALDKRTSSLIACTLVTHGADLLLRNKKSQTPLDLCPDPHLCRTLEKCYREFKEKNIDQGINSPTHHENVHDECMVCSDNKRDTIFEPCFHVATCYVCAGRVKKCLICKENVQSRIKIEECKICSERKASVLYKPCGHLIACEDHSLSSNSVNTINQNIAASDAIALQKLQQQLQEIRDQTVCPICMDRLKNMIFLCGHGVCQQCGDRVSECPICRKQIEKSIILYT</sequence>
<keyword evidence="1 4" id="KW-0863">Zinc-finger</keyword>
<evidence type="ECO:0000313" key="7">
    <source>
        <dbReference type="EMBL" id="CAF3726856.1"/>
    </source>
</evidence>
<name>A0A814CZ85_9BILA</name>
<dbReference type="Pfam" id="PF13920">
    <property type="entry name" value="zf-C3HC4_3"/>
    <property type="match status" value="3"/>
</dbReference>
<proteinExistence type="predicted"/>
<accession>A0A814CZ85</accession>
<evidence type="ECO:0000256" key="1">
    <source>
        <dbReference type="ARBA" id="ARBA00022771"/>
    </source>
</evidence>
<dbReference type="Gene3D" id="3.30.40.10">
    <property type="entry name" value="Zinc/RING finger domain, C3HC4 (zinc finger)"/>
    <property type="match status" value="3"/>
</dbReference>
<evidence type="ECO:0000313" key="8">
    <source>
        <dbReference type="Proteomes" id="UP000663829"/>
    </source>
</evidence>
<keyword evidence="1 4" id="KW-0479">Metal-binding</keyword>
<dbReference type="GO" id="GO:0007219">
    <property type="term" value="P:Notch signaling pathway"/>
    <property type="evidence" value="ECO:0007669"/>
    <property type="project" value="TreeGrafter"/>
</dbReference>
<dbReference type="Proteomes" id="UP000681722">
    <property type="component" value="Unassembled WGS sequence"/>
</dbReference>
<dbReference type="PROSITE" id="PS50089">
    <property type="entry name" value="ZF_RING_2"/>
    <property type="match status" value="2"/>
</dbReference>
<evidence type="ECO:0000259" key="5">
    <source>
        <dbReference type="PROSITE" id="PS50089"/>
    </source>
</evidence>
<dbReference type="GO" id="GO:0005737">
    <property type="term" value="C:cytoplasm"/>
    <property type="evidence" value="ECO:0007669"/>
    <property type="project" value="TreeGrafter"/>
</dbReference>
<dbReference type="AlphaFoldDB" id="A0A814CZ85"/>
<dbReference type="CDD" id="cd16727">
    <property type="entry name" value="RING-HC_MIB1_rpt3"/>
    <property type="match status" value="1"/>
</dbReference>
<keyword evidence="2" id="KW-0862">Zinc</keyword>
<organism evidence="6 8">
    <name type="scientific">Didymodactylos carnosus</name>
    <dbReference type="NCBI Taxonomy" id="1234261"/>
    <lineage>
        <taxon>Eukaryota</taxon>
        <taxon>Metazoa</taxon>
        <taxon>Spiralia</taxon>
        <taxon>Gnathifera</taxon>
        <taxon>Rotifera</taxon>
        <taxon>Eurotatoria</taxon>
        <taxon>Bdelloidea</taxon>
        <taxon>Philodinida</taxon>
        <taxon>Philodinidae</taxon>
        <taxon>Didymodactylos</taxon>
    </lineage>
</organism>
<protein>
    <recommendedName>
        <fullName evidence="5">RING-type domain-containing protein</fullName>
    </recommendedName>
</protein>
<dbReference type="Gene3D" id="1.25.40.20">
    <property type="entry name" value="Ankyrin repeat-containing domain"/>
    <property type="match status" value="1"/>
</dbReference>
<gene>
    <name evidence="6" type="ORF">GPM918_LOCUS11253</name>
    <name evidence="7" type="ORF">SRO942_LOCUS11252</name>
</gene>
<dbReference type="PRINTS" id="PR01415">
    <property type="entry name" value="ANKYRIN"/>
</dbReference>
<dbReference type="EMBL" id="CAJNOQ010002313">
    <property type="protein sequence ID" value="CAF0951200.1"/>
    <property type="molecule type" value="Genomic_DNA"/>
</dbReference>
<dbReference type="InterPro" id="IPR036770">
    <property type="entry name" value="Ankyrin_rpt-contain_sf"/>
</dbReference>
<evidence type="ECO:0000313" key="6">
    <source>
        <dbReference type="EMBL" id="CAF0951200.1"/>
    </source>
</evidence>
<dbReference type="GO" id="GO:0016567">
    <property type="term" value="P:protein ubiquitination"/>
    <property type="evidence" value="ECO:0007669"/>
    <property type="project" value="TreeGrafter"/>
</dbReference>
<dbReference type="Proteomes" id="UP000663829">
    <property type="component" value="Unassembled WGS sequence"/>
</dbReference>
<dbReference type="GO" id="GO:0006897">
    <property type="term" value="P:endocytosis"/>
    <property type="evidence" value="ECO:0007669"/>
    <property type="project" value="TreeGrafter"/>
</dbReference>